<sequence>MTTVARASNGNDGASESLEEELEYVSPFRDATAVQIAQRRRLARYPTTSATSGYTMVNPSDMGYKTLGDQQQRAKDIAFPVYLSNNEKRQALLLEKLRAKEAHLKYLRDSQVLTDLRPNEEKLESDETALSRDGDEAEDEDAEKESANAKSEDEGKDAVEVAPLVEAKHDAAAVDVGHAEVDEAVEEAVAPETTAEDKPEASLAVGEAAAPETTEGDEVEDEEAVAPETTEEEKPGGEETAAEVAAPESVVEDKSEVPEEDHTSDVLSPPIDPHLAPRVPIPEETEKAFKIPWFRSSSKSKGEYPVATPENPEEIVITAQEGHLNKAVYDKIQYESKVHYQWLTDFNKIEEEKYYNKKLDYSNKLKAVQLEIDEIHSQMDQLKKETSKTLDIFEAELTRKMLDSTQVHVNKKHKIFKETDTLRNQKSLQKDTVLIKSEELQKEIDDLNESKSGVQAEYIGWTNRLADLSAHIDAKVSKVLAITEQSKKTQSEIDKLKETKNQLILETENNNVQHEENKKVLEDVKNKAYLPQINEIDNQINDLLSKMALIKQEGANERIELSAITKRVEEERRAHEEKLMLEAEERKRKEEDLLNKQRLELEKVAEEQKLQHEEELQKLKVSYEELEAKLLEQETRHNELQDQEKAKTLEKEKEVEELKKQAQKLAVDSTKESAVESTKESAEEPAKISAVEFAKESAKAPEKIETAKETTSDTSKEPSKEQAVEKTKEPVEEPVSTTDSKTST</sequence>
<feature type="compositionally biased region" description="Acidic residues" evidence="1">
    <location>
        <begin position="214"/>
        <end position="231"/>
    </location>
</feature>
<dbReference type="KEGG" id="zmk:HG535_0B02180"/>
<evidence type="ECO:0000313" key="3">
    <source>
        <dbReference type="Proteomes" id="UP000509704"/>
    </source>
</evidence>
<protein>
    <submittedName>
        <fullName evidence="2">Uncharacterized protein</fullName>
    </submittedName>
</protein>
<feature type="compositionally biased region" description="Basic and acidic residues" evidence="1">
    <location>
        <begin position="669"/>
        <end position="686"/>
    </location>
</feature>
<evidence type="ECO:0000313" key="2">
    <source>
        <dbReference type="EMBL" id="QLG71180.1"/>
    </source>
</evidence>
<reference evidence="2 3" key="1">
    <citation type="submission" date="2020-07" db="EMBL/GenBank/DDBJ databases">
        <title>The yeast mating-type switching endonuclease HO is a domesticated member of an unorthodox homing genetic element family.</title>
        <authorList>
            <person name="Coughlan A.Y."/>
            <person name="Lombardi L."/>
            <person name="Braun-Galleani S."/>
            <person name="Martos A.R."/>
            <person name="Galeote V."/>
            <person name="Bigey F."/>
            <person name="Dequin S."/>
            <person name="Byrne K.P."/>
            <person name="Wolfe K.H."/>
        </authorList>
    </citation>
    <scope>NUCLEOTIDE SEQUENCE [LARGE SCALE GENOMIC DNA]</scope>
    <source>
        <strain evidence="2 3">NRRL Y-6702</strain>
    </source>
</reference>
<feature type="compositionally biased region" description="Basic and acidic residues" evidence="1">
    <location>
        <begin position="166"/>
        <end position="181"/>
    </location>
</feature>
<feature type="compositionally biased region" description="Basic and acidic residues" evidence="1">
    <location>
        <begin position="633"/>
        <end position="660"/>
    </location>
</feature>
<feature type="compositionally biased region" description="Basic and acidic residues" evidence="1">
    <location>
        <begin position="251"/>
        <end position="264"/>
    </location>
</feature>
<keyword evidence="3" id="KW-1185">Reference proteome</keyword>
<dbReference type="EMBL" id="CP058605">
    <property type="protein sequence ID" value="QLG71180.1"/>
    <property type="molecule type" value="Genomic_DNA"/>
</dbReference>
<dbReference type="RefSeq" id="XP_037142908.1">
    <property type="nucleotide sequence ID" value="XM_037287013.1"/>
</dbReference>
<feature type="region of interest" description="Disordered" evidence="1">
    <location>
        <begin position="633"/>
        <end position="744"/>
    </location>
</feature>
<evidence type="ECO:0000256" key="1">
    <source>
        <dbReference type="SAM" id="MobiDB-lite"/>
    </source>
</evidence>
<name>A0A7H9AXN9_ZYGMR</name>
<dbReference type="AlphaFoldDB" id="A0A7H9AXN9"/>
<feature type="compositionally biased region" description="Basic and acidic residues" evidence="1">
    <location>
        <begin position="693"/>
        <end position="731"/>
    </location>
</feature>
<gene>
    <name evidence="2" type="ORF">HG535_0B02180</name>
</gene>
<dbReference type="GeneID" id="59234841"/>
<feature type="compositionally biased region" description="Basic and acidic residues" evidence="1">
    <location>
        <begin position="144"/>
        <end position="159"/>
    </location>
</feature>
<feature type="region of interest" description="Disordered" evidence="1">
    <location>
        <begin position="117"/>
        <end position="278"/>
    </location>
</feature>
<dbReference type="OrthoDB" id="4068250at2759"/>
<organism evidence="2 3">
    <name type="scientific">Zygotorulaspora mrakii</name>
    <name type="common">Zygosaccharomyces mrakii</name>
    <dbReference type="NCBI Taxonomy" id="42260"/>
    <lineage>
        <taxon>Eukaryota</taxon>
        <taxon>Fungi</taxon>
        <taxon>Dikarya</taxon>
        <taxon>Ascomycota</taxon>
        <taxon>Saccharomycotina</taxon>
        <taxon>Saccharomycetes</taxon>
        <taxon>Saccharomycetales</taxon>
        <taxon>Saccharomycetaceae</taxon>
        <taxon>Zygotorulaspora</taxon>
    </lineage>
</organism>
<proteinExistence type="predicted"/>
<accession>A0A7H9AXN9</accession>
<dbReference type="Proteomes" id="UP000509704">
    <property type="component" value="Chromosome 2"/>
</dbReference>
<feature type="compositionally biased region" description="Low complexity" evidence="1">
    <location>
        <begin position="238"/>
        <end position="249"/>
    </location>
</feature>